<dbReference type="GO" id="GO:0006310">
    <property type="term" value="P:DNA recombination"/>
    <property type="evidence" value="ECO:0007669"/>
    <property type="project" value="UniProtKB-KW"/>
</dbReference>
<dbReference type="GO" id="GO:0015074">
    <property type="term" value="P:DNA integration"/>
    <property type="evidence" value="ECO:0007669"/>
    <property type="project" value="InterPro"/>
</dbReference>
<evidence type="ECO:0000313" key="3">
    <source>
        <dbReference type="Proteomes" id="UP000584374"/>
    </source>
</evidence>
<reference evidence="2 3" key="1">
    <citation type="submission" date="2020-08" db="EMBL/GenBank/DDBJ databases">
        <title>Sequencing the genomes of 1000 actinobacteria strains.</title>
        <authorList>
            <person name="Klenk H.-P."/>
        </authorList>
    </citation>
    <scope>NUCLEOTIDE SEQUENCE [LARGE SCALE GENOMIC DNA]</scope>
    <source>
        <strain evidence="2 3">DSM 45584</strain>
    </source>
</reference>
<dbReference type="RefSeq" id="WP_221467232.1">
    <property type="nucleotide sequence ID" value="NZ_JACHIW010000001.1"/>
</dbReference>
<evidence type="ECO:0000256" key="1">
    <source>
        <dbReference type="ARBA" id="ARBA00023172"/>
    </source>
</evidence>
<sequence>MQQPLCAQCTNPDPEFWDRCPVCRTTWQLSQQPCQRCILDQRLRHLLSNETGTIRSELTSLHKALTGVTRPDSTLTWLSRSKVRELLAQIAGNTGPLTHEILDQLPDGKTLAHLRSILVATNVLPPRDERLTALERWITTTVQNRTDPAERRILHNYAVWHHLRRLRQRLGENHTTRLQDLNVRCHVTAATNFLNWLGDNALTLDTCTQADLDRWITASTSSHRDETSHFLRWAVKYRHAHGLTYTTPYWTAPQGTPDTEKRWTDARRLLHDDTLATSDRVAGLLLLLYAQRIATITHLTIDHVRFHEDRVEITLGTSPIHLPEPLGAMVRRLVSTRRGHAMTGAPDHAPWLFPGGHPGRPISDERLGQRLQDIGLNPQQDRSTALFTLAGELPAAMLARMLGISVKVAVAWQRASSGDWTNYAADVASRKHP</sequence>
<dbReference type="SUPFAM" id="SSF56349">
    <property type="entry name" value="DNA breaking-rejoining enzymes"/>
    <property type="match status" value="1"/>
</dbReference>
<dbReference type="InterPro" id="IPR013762">
    <property type="entry name" value="Integrase-like_cat_sf"/>
</dbReference>
<gene>
    <name evidence="2" type="ORF">BJ970_003995</name>
</gene>
<protein>
    <submittedName>
        <fullName evidence="2">Uncharacterized protein YjiS (DUF1127 family)</fullName>
    </submittedName>
</protein>
<comment type="caution">
    <text evidence="2">The sequence shown here is derived from an EMBL/GenBank/DDBJ whole genome shotgun (WGS) entry which is preliminary data.</text>
</comment>
<dbReference type="AlphaFoldDB" id="A0A840Q9Q0"/>
<proteinExistence type="predicted"/>
<name>A0A840Q9Q0_9PSEU</name>
<keyword evidence="1" id="KW-0233">DNA recombination</keyword>
<dbReference type="Proteomes" id="UP000584374">
    <property type="component" value="Unassembled WGS sequence"/>
</dbReference>
<accession>A0A840Q9Q0</accession>
<dbReference type="EMBL" id="JACHIW010000001">
    <property type="protein sequence ID" value="MBB5156461.1"/>
    <property type="molecule type" value="Genomic_DNA"/>
</dbReference>
<organism evidence="2 3">
    <name type="scientific">Saccharopolyspora phatthalungensis</name>
    <dbReference type="NCBI Taxonomy" id="664693"/>
    <lineage>
        <taxon>Bacteria</taxon>
        <taxon>Bacillati</taxon>
        <taxon>Actinomycetota</taxon>
        <taxon>Actinomycetes</taxon>
        <taxon>Pseudonocardiales</taxon>
        <taxon>Pseudonocardiaceae</taxon>
        <taxon>Saccharopolyspora</taxon>
    </lineage>
</organism>
<dbReference type="Gene3D" id="1.10.443.10">
    <property type="entry name" value="Intergrase catalytic core"/>
    <property type="match status" value="1"/>
</dbReference>
<keyword evidence="3" id="KW-1185">Reference proteome</keyword>
<evidence type="ECO:0000313" key="2">
    <source>
        <dbReference type="EMBL" id="MBB5156461.1"/>
    </source>
</evidence>
<dbReference type="InterPro" id="IPR011010">
    <property type="entry name" value="DNA_brk_join_enz"/>
</dbReference>
<dbReference type="GO" id="GO:0003677">
    <property type="term" value="F:DNA binding"/>
    <property type="evidence" value="ECO:0007669"/>
    <property type="project" value="InterPro"/>
</dbReference>